<organism evidence="3 4">
    <name type="scientific">Neorhodopirellula lusitana</name>
    <dbReference type="NCBI Taxonomy" id="445327"/>
    <lineage>
        <taxon>Bacteria</taxon>
        <taxon>Pseudomonadati</taxon>
        <taxon>Planctomycetota</taxon>
        <taxon>Planctomycetia</taxon>
        <taxon>Pirellulales</taxon>
        <taxon>Pirellulaceae</taxon>
        <taxon>Neorhodopirellula</taxon>
    </lineage>
</organism>
<feature type="domain" description="TadE-like" evidence="2">
    <location>
        <begin position="29"/>
        <end position="71"/>
    </location>
</feature>
<name>A0ABY1QNX4_9BACT</name>
<proteinExistence type="predicted"/>
<accession>A0ABY1QNX4</accession>
<gene>
    <name evidence="3" type="ORF">SAMN06265222_12178</name>
</gene>
<dbReference type="InterPro" id="IPR012495">
    <property type="entry name" value="TadE-like_dom"/>
</dbReference>
<feature type="transmembrane region" description="Helical" evidence="1">
    <location>
        <begin position="28"/>
        <end position="50"/>
    </location>
</feature>
<dbReference type="RefSeq" id="WP_283435248.1">
    <property type="nucleotide sequence ID" value="NZ_FXUG01000021.1"/>
</dbReference>
<keyword evidence="1" id="KW-1133">Transmembrane helix</keyword>
<dbReference type="EMBL" id="FXUG01000021">
    <property type="protein sequence ID" value="SMP76569.1"/>
    <property type="molecule type" value="Genomic_DNA"/>
</dbReference>
<keyword evidence="1" id="KW-0472">Membrane</keyword>
<comment type="caution">
    <text evidence="3">The sequence shown here is derived from an EMBL/GenBank/DDBJ whole genome shotgun (WGS) entry which is preliminary data.</text>
</comment>
<keyword evidence="1" id="KW-0812">Transmembrane</keyword>
<evidence type="ECO:0000256" key="1">
    <source>
        <dbReference type="SAM" id="Phobius"/>
    </source>
</evidence>
<dbReference type="Pfam" id="PF07811">
    <property type="entry name" value="TadE"/>
    <property type="match status" value="1"/>
</dbReference>
<evidence type="ECO:0000259" key="2">
    <source>
        <dbReference type="Pfam" id="PF07811"/>
    </source>
</evidence>
<evidence type="ECO:0000313" key="4">
    <source>
        <dbReference type="Proteomes" id="UP001158067"/>
    </source>
</evidence>
<protein>
    <submittedName>
        <fullName evidence="3">TadE-like protein</fullName>
    </submittedName>
</protein>
<sequence length="150" mass="16822">MSISFSRLDRRVKNSANRRRRQTRRLRWGIAATELAIGLPVILLFGMGTMEMCTMIRLRQKLKTIAYEGARVSILPEAERENVDYQCELLANDQSINGCSISMDPVDPTSLDSGDWCTVSAQAPFTQNSMTGAWMLSTFSLNESVSIQKP</sequence>
<keyword evidence="4" id="KW-1185">Reference proteome</keyword>
<reference evidence="3 4" key="1">
    <citation type="submission" date="2017-05" db="EMBL/GenBank/DDBJ databases">
        <authorList>
            <person name="Varghese N."/>
            <person name="Submissions S."/>
        </authorList>
    </citation>
    <scope>NUCLEOTIDE SEQUENCE [LARGE SCALE GENOMIC DNA]</scope>
    <source>
        <strain evidence="3 4">DSM 25457</strain>
    </source>
</reference>
<evidence type="ECO:0000313" key="3">
    <source>
        <dbReference type="EMBL" id="SMP76569.1"/>
    </source>
</evidence>
<dbReference type="Proteomes" id="UP001158067">
    <property type="component" value="Unassembled WGS sequence"/>
</dbReference>